<feature type="compositionally biased region" description="Polar residues" evidence="1">
    <location>
        <begin position="223"/>
        <end position="255"/>
    </location>
</feature>
<accession>A0A8H7ZK09</accession>
<feature type="compositionally biased region" description="Basic and acidic residues" evidence="1">
    <location>
        <begin position="22"/>
        <end position="31"/>
    </location>
</feature>
<keyword evidence="3" id="KW-1185">Reference proteome</keyword>
<comment type="caution">
    <text evidence="2">The sequence shown here is derived from an EMBL/GenBank/DDBJ whole genome shotgun (WGS) entry which is preliminary data.</text>
</comment>
<dbReference type="Proteomes" id="UP000669133">
    <property type="component" value="Unassembled WGS sequence"/>
</dbReference>
<proteinExistence type="predicted"/>
<organism evidence="2 3">
    <name type="scientific">Candida metapsilosis</name>
    <dbReference type="NCBI Taxonomy" id="273372"/>
    <lineage>
        <taxon>Eukaryota</taxon>
        <taxon>Fungi</taxon>
        <taxon>Dikarya</taxon>
        <taxon>Ascomycota</taxon>
        <taxon>Saccharomycotina</taxon>
        <taxon>Pichiomycetes</taxon>
        <taxon>Debaryomycetaceae</taxon>
        <taxon>Candida/Lodderomyces clade</taxon>
        <taxon>Candida</taxon>
    </lineage>
</organism>
<feature type="compositionally biased region" description="Polar residues" evidence="1">
    <location>
        <begin position="327"/>
        <end position="337"/>
    </location>
</feature>
<dbReference type="AlphaFoldDB" id="A0A8H7ZK09"/>
<feature type="compositionally biased region" description="Basic residues" evidence="1">
    <location>
        <begin position="469"/>
        <end position="481"/>
    </location>
</feature>
<feature type="region of interest" description="Disordered" evidence="1">
    <location>
        <begin position="18"/>
        <end position="535"/>
    </location>
</feature>
<dbReference type="OrthoDB" id="6375767at2759"/>
<sequence>MTEVSPSSKKVDEFLSSLSELSQERLREDRQRQRKLQRNIDELASRSNSTSPVKSESNYRSSSSRSSYQISAPDLRFNRSKSVKEDDVAPPLPRRRDEDEEDEPPALPRRSRIDEETPPTLPERKYQDSIGLLHPVARKEPPAKPIKPEKSMPIVHKTEVISHSRDTGPVEHRSFRDIEDMIKSGKASTKTLESASAELPTPKPKPKPAKPDWLSSLSSSKSTVYTKQSPSSPPSAITPNKSKPTSWIDSAVSKSPESKPKTKVPLIKPSKPKHLELHHANAPEPEFMAKFSQLKKPSEEKKVPPVVKPKPKIKSANDDPPAEFQAKFNSIARSTPINPREKTINYEEKDSFELRSKLQKMSPSKPEKPKYDRSTYEQKDSEELRAQLSKMAHKKPPKKPLKKAATETINLSHKESTPDQAPEDLTFENKLGALLSRGPPLAKASTFPQTKAVSKKSSSQDVKTLTHSTKSRAKGPKRKLPKSMQSVSKSKNVPDSKPSKDSTVDNETEPRPLEDDAPIVKKPPPIKQKPKDIKVKPRVISGELFI</sequence>
<feature type="compositionally biased region" description="Low complexity" evidence="1">
    <location>
        <begin position="55"/>
        <end position="71"/>
    </location>
</feature>
<feature type="compositionally biased region" description="Basic and acidic residues" evidence="1">
    <location>
        <begin position="339"/>
        <end position="356"/>
    </location>
</feature>
<feature type="compositionally biased region" description="Polar residues" evidence="1">
    <location>
        <begin position="45"/>
        <end position="54"/>
    </location>
</feature>
<feature type="compositionally biased region" description="Basic and acidic residues" evidence="1">
    <location>
        <begin position="137"/>
        <end position="183"/>
    </location>
</feature>
<dbReference type="RefSeq" id="XP_067549582.1">
    <property type="nucleotide sequence ID" value="XM_067691192.1"/>
</dbReference>
<reference evidence="2 3" key="1">
    <citation type="submission" date="2020-12" db="EMBL/GenBank/DDBJ databases">
        <title>Effect of drift, selection, and recombination on the evolution of hybrid genomes in Candida yeast pathogens.</title>
        <authorList>
            <person name="Mixao V."/>
            <person name="Ksiezopolska E."/>
            <person name="Saus E."/>
            <person name="Boekhout T."/>
            <person name="Gacser A."/>
            <person name="Gabaldon T."/>
        </authorList>
    </citation>
    <scope>NUCLEOTIDE SEQUENCE [LARGE SCALE GENOMIC DNA]</scope>
    <source>
        <strain evidence="2 3">BP57</strain>
    </source>
</reference>
<evidence type="ECO:0000313" key="3">
    <source>
        <dbReference type="Proteomes" id="UP000669133"/>
    </source>
</evidence>
<dbReference type="GeneID" id="93650976"/>
<evidence type="ECO:0000256" key="1">
    <source>
        <dbReference type="SAM" id="MobiDB-lite"/>
    </source>
</evidence>
<gene>
    <name evidence="2" type="ORF">I9W82_002347</name>
</gene>
<dbReference type="EMBL" id="JAEOAQ010000002">
    <property type="protein sequence ID" value="KAG5420466.1"/>
    <property type="molecule type" value="Genomic_DNA"/>
</dbReference>
<feature type="compositionally biased region" description="Basic residues" evidence="1">
    <location>
        <begin position="391"/>
        <end position="402"/>
    </location>
</feature>
<name>A0A8H7ZK09_9ASCO</name>
<feature type="compositionally biased region" description="Polar residues" evidence="1">
    <location>
        <begin position="446"/>
        <end position="468"/>
    </location>
</feature>
<protein>
    <submittedName>
        <fullName evidence="2">Uncharacterized protein</fullName>
    </submittedName>
</protein>
<evidence type="ECO:0000313" key="2">
    <source>
        <dbReference type="EMBL" id="KAG5420466.1"/>
    </source>
</evidence>
<feature type="compositionally biased region" description="Basic and acidic residues" evidence="1">
    <location>
        <begin position="492"/>
        <end position="514"/>
    </location>
</feature>
<feature type="compositionally biased region" description="Basic and acidic residues" evidence="1">
    <location>
        <begin position="365"/>
        <end position="385"/>
    </location>
</feature>